<evidence type="ECO:0008006" key="3">
    <source>
        <dbReference type="Google" id="ProtNLM"/>
    </source>
</evidence>
<gene>
    <name evidence="1" type="ORF">FN846DRAFT_916836</name>
</gene>
<name>A0A5J5F5H7_9PEZI</name>
<dbReference type="SUPFAM" id="SSF53474">
    <property type="entry name" value="alpha/beta-Hydrolases"/>
    <property type="match status" value="1"/>
</dbReference>
<evidence type="ECO:0000313" key="1">
    <source>
        <dbReference type="EMBL" id="KAA8912033.1"/>
    </source>
</evidence>
<reference evidence="1 2" key="1">
    <citation type="submission" date="2019-09" db="EMBL/GenBank/DDBJ databases">
        <title>Draft genome of the ectomycorrhizal ascomycete Sphaerosporella brunnea.</title>
        <authorList>
            <consortium name="DOE Joint Genome Institute"/>
            <person name="Benucci G.M."/>
            <person name="Marozzi G."/>
            <person name="Antonielli L."/>
            <person name="Sanchez S."/>
            <person name="Marco P."/>
            <person name="Wang X."/>
            <person name="Falini L.B."/>
            <person name="Barry K."/>
            <person name="Haridas S."/>
            <person name="Lipzen A."/>
            <person name="Labutti K."/>
            <person name="Grigoriev I.V."/>
            <person name="Murat C."/>
            <person name="Martin F."/>
            <person name="Albertini E."/>
            <person name="Donnini D."/>
            <person name="Bonito G."/>
        </authorList>
    </citation>
    <scope>NUCLEOTIDE SEQUENCE [LARGE SCALE GENOMIC DNA]</scope>
    <source>
        <strain evidence="1 2">Sb_GMNB300</strain>
    </source>
</reference>
<protein>
    <recommendedName>
        <fullName evidence="3">Alpha/Beta hydrolase protein</fullName>
    </recommendedName>
</protein>
<dbReference type="EMBL" id="VXIS01000029">
    <property type="protein sequence ID" value="KAA8912033.1"/>
    <property type="molecule type" value="Genomic_DNA"/>
</dbReference>
<keyword evidence="2" id="KW-1185">Reference proteome</keyword>
<proteinExistence type="predicted"/>
<organism evidence="1 2">
    <name type="scientific">Sphaerosporella brunnea</name>
    <dbReference type="NCBI Taxonomy" id="1250544"/>
    <lineage>
        <taxon>Eukaryota</taxon>
        <taxon>Fungi</taxon>
        <taxon>Dikarya</taxon>
        <taxon>Ascomycota</taxon>
        <taxon>Pezizomycotina</taxon>
        <taxon>Pezizomycetes</taxon>
        <taxon>Pezizales</taxon>
        <taxon>Pyronemataceae</taxon>
        <taxon>Sphaerosporella</taxon>
    </lineage>
</organism>
<dbReference type="AlphaFoldDB" id="A0A5J5F5H7"/>
<dbReference type="Proteomes" id="UP000326924">
    <property type="component" value="Unassembled WGS sequence"/>
</dbReference>
<evidence type="ECO:0000313" key="2">
    <source>
        <dbReference type="Proteomes" id="UP000326924"/>
    </source>
</evidence>
<dbReference type="InterPro" id="IPR029058">
    <property type="entry name" value="AB_hydrolase_fold"/>
</dbReference>
<dbReference type="OrthoDB" id="6846267at2759"/>
<dbReference type="InParanoid" id="A0A5J5F5H7"/>
<accession>A0A5J5F5H7</accession>
<dbReference type="Gene3D" id="3.40.50.1820">
    <property type="entry name" value="alpha/beta hydrolase"/>
    <property type="match status" value="1"/>
</dbReference>
<comment type="caution">
    <text evidence="1">The sequence shown here is derived from an EMBL/GenBank/DDBJ whole genome shotgun (WGS) entry which is preliminary data.</text>
</comment>
<sequence>MDLPQHLRTTLIGQSAGAAAVAHHTAAGIPEASHKDIVVRVCKVLGVTGEELINTLSSAPQKELYEKLSPDLNYPPVAPLTSGSGQKLEAVMAGDCAHDGDSGFVELYTRLVPGVAKGKLWGILTDWAFFAPAAARAMESEVPTYLYHFNQLNSFSAGPAKPWIGQANHILDLAYMLRN</sequence>